<dbReference type="InterPro" id="IPR001650">
    <property type="entry name" value="Helicase_C-like"/>
</dbReference>
<keyword evidence="6" id="KW-0378">Hydrolase</keyword>
<dbReference type="GO" id="GO:0003677">
    <property type="term" value="F:DNA binding"/>
    <property type="evidence" value="ECO:0007669"/>
    <property type="project" value="UniProtKB-KW"/>
</dbReference>
<dbReference type="Pfam" id="PF04851">
    <property type="entry name" value="ResIII"/>
    <property type="match status" value="1"/>
</dbReference>
<feature type="domain" description="Helicase ATP-binding" evidence="4">
    <location>
        <begin position="101"/>
        <end position="253"/>
    </location>
</feature>
<keyword evidence="1" id="KW-0547">Nucleotide-binding</keyword>
<dbReference type="SMART" id="SM00490">
    <property type="entry name" value="HELICc"/>
    <property type="match status" value="1"/>
</dbReference>
<evidence type="ECO:0000313" key="7">
    <source>
        <dbReference type="Proteomes" id="UP001179647"/>
    </source>
</evidence>
<dbReference type="Proteomes" id="UP001179647">
    <property type="component" value="Chromosome"/>
</dbReference>
<dbReference type="GO" id="GO:0005524">
    <property type="term" value="F:ATP binding"/>
    <property type="evidence" value="ECO:0007669"/>
    <property type="project" value="UniProtKB-KW"/>
</dbReference>
<dbReference type="GO" id="GO:0016787">
    <property type="term" value="F:hydrolase activity"/>
    <property type="evidence" value="ECO:0007669"/>
    <property type="project" value="InterPro"/>
</dbReference>
<reference evidence="6" key="1">
    <citation type="submission" date="2022-10" db="EMBL/GenBank/DDBJ databases">
        <title>Vagococcus sp. isolated from poultry meat.</title>
        <authorList>
            <person name="Johansson P."/>
            <person name="Bjorkroth J."/>
        </authorList>
    </citation>
    <scope>NUCLEOTIDE SEQUENCE</scope>
    <source>
        <strain evidence="6">STAA11</strain>
    </source>
</reference>
<dbReference type="GO" id="GO:0006302">
    <property type="term" value="P:double-strand break repair"/>
    <property type="evidence" value="ECO:0007669"/>
    <property type="project" value="TreeGrafter"/>
</dbReference>
<accession>A0AAF0I785</accession>
<evidence type="ECO:0000259" key="4">
    <source>
        <dbReference type="PROSITE" id="PS51192"/>
    </source>
</evidence>
<protein>
    <submittedName>
        <fullName evidence="6">Helicase-related protein</fullName>
    </submittedName>
</protein>
<dbReference type="AlphaFoldDB" id="A0AAF0I785"/>
<keyword evidence="2" id="KW-0067">ATP-binding</keyword>
<dbReference type="Pfam" id="PF00271">
    <property type="entry name" value="Helicase_C"/>
    <property type="match status" value="1"/>
</dbReference>
<dbReference type="GO" id="GO:0006310">
    <property type="term" value="P:DNA recombination"/>
    <property type="evidence" value="ECO:0007669"/>
    <property type="project" value="TreeGrafter"/>
</dbReference>
<evidence type="ECO:0000256" key="2">
    <source>
        <dbReference type="ARBA" id="ARBA00022840"/>
    </source>
</evidence>
<keyword evidence="6" id="KW-0347">Helicase</keyword>
<dbReference type="GO" id="GO:0043138">
    <property type="term" value="F:3'-5' DNA helicase activity"/>
    <property type="evidence" value="ECO:0007669"/>
    <property type="project" value="TreeGrafter"/>
</dbReference>
<dbReference type="PROSITE" id="PS51194">
    <property type="entry name" value="HELICASE_CTER"/>
    <property type="match status" value="1"/>
</dbReference>
<evidence type="ECO:0000256" key="3">
    <source>
        <dbReference type="ARBA" id="ARBA00023125"/>
    </source>
</evidence>
<dbReference type="InterPro" id="IPR006935">
    <property type="entry name" value="Helicase/UvrB_N"/>
</dbReference>
<dbReference type="Gene3D" id="3.40.50.300">
    <property type="entry name" value="P-loop containing nucleotide triphosphate hydrolases"/>
    <property type="match status" value="2"/>
</dbReference>
<keyword evidence="7" id="KW-1185">Reference proteome</keyword>
<evidence type="ECO:0000313" key="6">
    <source>
        <dbReference type="EMBL" id="WEG74128.1"/>
    </source>
</evidence>
<organism evidence="6 7">
    <name type="scientific">Vagococcus intermedius</name>
    <dbReference type="NCBI Taxonomy" id="2991418"/>
    <lineage>
        <taxon>Bacteria</taxon>
        <taxon>Bacillati</taxon>
        <taxon>Bacillota</taxon>
        <taxon>Bacilli</taxon>
        <taxon>Lactobacillales</taxon>
        <taxon>Enterococcaceae</taxon>
        <taxon>Vagococcus</taxon>
    </lineage>
</organism>
<evidence type="ECO:0000256" key="1">
    <source>
        <dbReference type="ARBA" id="ARBA00022741"/>
    </source>
</evidence>
<dbReference type="InterPro" id="IPR027417">
    <property type="entry name" value="P-loop_NTPase"/>
</dbReference>
<proteinExistence type="predicted"/>
<dbReference type="KEGG" id="vie:OL234_04325"/>
<sequence length="430" mass="49037">MEQKEDALSLSINSEKAMIDMGTEIECVRCGTRHLKSDVRLGEENNFYYYCSTCIQLGRVTSNQLLYFEECRAPVANKQEINLCWEGQLTQAQQTVSLKIKKAMFDKTKLLINAVTGAGKTEMLFSGIEHSLKHGARICIASPRVDVCLELYPRFSSVFPDIVISLLYGDQTVPYQYSPFVICTTHQLLRFYHAFDVLIIDEVDAFPLVNNSMLQYGINHCKKQQAAVIYLTATPGKKLLNTTKTGEIEEVILPSRYHGFPLPSPRLIWQWRWREVLLSHFNLSKVYTLLESEVKQNRRLLIFCPNILWMHRFEQVLMKYFPHKNISAVYSADSQRNAKVTNMRAGTIDWLLTTTILERGVTFSDIDVMVIGSNHDVYTEATLVQISGRVGRKATHPTGAVYFIHDGKTLAMMRCVKRIKKMNQLSGLGG</sequence>
<evidence type="ECO:0000259" key="5">
    <source>
        <dbReference type="PROSITE" id="PS51194"/>
    </source>
</evidence>
<name>A0AAF0I785_9ENTE</name>
<dbReference type="InterPro" id="IPR014001">
    <property type="entry name" value="Helicase_ATP-bd"/>
</dbReference>
<dbReference type="RefSeq" id="WP_275469927.1">
    <property type="nucleotide sequence ID" value="NZ_CP110232.1"/>
</dbReference>
<dbReference type="SUPFAM" id="SSF52540">
    <property type="entry name" value="P-loop containing nucleoside triphosphate hydrolases"/>
    <property type="match status" value="1"/>
</dbReference>
<dbReference type="EMBL" id="CP110232">
    <property type="protein sequence ID" value="WEG74128.1"/>
    <property type="molecule type" value="Genomic_DNA"/>
</dbReference>
<dbReference type="PANTHER" id="PTHR30580">
    <property type="entry name" value="PRIMOSOMAL PROTEIN N"/>
    <property type="match status" value="1"/>
</dbReference>
<dbReference type="GO" id="GO:0006270">
    <property type="term" value="P:DNA replication initiation"/>
    <property type="evidence" value="ECO:0007669"/>
    <property type="project" value="TreeGrafter"/>
</dbReference>
<dbReference type="PANTHER" id="PTHR30580:SF1">
    <property type="entry name" value="COMF OPERON PROTEIN 1"/>
    <property type="match status" value="1"/>
</dbReference>
<keyword evidence="3" id="KW-0238">DNA-binding</keyword>
<feature type="domain" description="Helicase C-terminal" evidence="5">
    <location>
        <begin position="282"/>
        <end position="430"/>
    </location>
</feature>
<dbReference type="SMART" id="SM00487">
    <property type="entry name" value="DEXDc"/>
    <property type="match status" value="1"/>
</dbReference>
<dbReference type="PROSITE" id="PS51192">
    <property type="entry name" value="HELICASE_ATP_BIND_1"/>
    <property type="match status" value="1"/>
</dbReference>
<gene>
    <name evidence="6" type="ORF">OL234_04325</name>
</gene>